<dbReference type="InterPro" id="IPR035439">
    <property type="entry name" value="UPF0145_dom_sf"/>
</dbReference>
<dbReference type="PANTHER" id="PTHR34068">
    <property type="entry name" value="UPF0145 PROTEIN YBJQ"/>
    <property type="match status" value="1"/>
</dbReference>
<evidence type="ECO:0000256" key="1">
    <source>
        <dbReference type="ARBA" id="ARBA00010751"/>
    </source>
</evidence>
<keyword evidence="4" id="KW-1185">Reference proteome</keyword>
<keyword evidence="2" id="KW-0472">Membrane</keyword>
<feature type="transmembrane region" description="Helical" evidence="2">
    <location>
        <begin position="315"/>
        <end position="343"/>
    </location>
</feature>
<accession>A0ABV4XUE7</accession>
<reference evidence="3 4" key="1">
    <citation type="submission" date="2024-09" db="EMBL/GenBank/DDBJ databases">
        <title>Floridaenema gen nov. (Aerosakkonemataceae, Aerosakkonematales ord. nov., Cyanobacteria) from benthic tropical and subtropical fresh waters, with the description of four new species.</title>
        <authorList>
            <person name="Moretto J.A."/>
            <person name="Berthold D.E."/>
            <person name="Lefler F.W."/>
            <person name="Huang I.-S."/>
            <person name="Laughinghouse H. IV."/>
        </authorList>
    </citation>
    <scope>NUCLEOTIDE SEQUENCE [LARGE SCALE GENOMIC DNA]</scope>
    <source>
        <strain evidence="3 4">BLCC-F50</strain>
    </source>
</reference>
<proteinExistence type="inferred from homology"/>
<dbReference type="EMBL" id="JBHFNR010000150">
    <property type="protein sequence ID" value="MFB2895328.1"/>
    <property type="molecule type" value="Genomic_DNA"/>
</dbReference>
<dbReference type="RefSeq" id="WP_413264967.1">
    <property type="nucleotide sequence ID" value="NZ_JBHFNR010000150.1"/>
</dbReference>
<name>A0ABV4XUE7_9CYAN</name>
<feature type="transmembrane region" description="Helical" evidence="2">
    <location>
        <begin position="288"/>
        <end position="309"/>
    </location>
</feature>
<keyword evidence="2" id="KW-1133">Transmembrane helix</keyword>
<evidence type="ECO:0000313" key="4">
    <source>
        <dbReference type="Proteomes" id="UP001576784"/>
    </source>
</evidence>
<protein>
    <submittedName>
        <fullName evidence="3">Heavy metal-binding domain-containing protein</fullName>
    </submittedName>
</protein>
<dbReference type="Proteomes" id="UP001576784">
    <property type="component" value="Unassembled WGS sequence"/>
</dbReference>
<dbReference type="Gene3D" id="3.30.110.70">
    <property type="entry name" value="Hypothetical protein apc22750. Chain B"/>
    <property type="match status" value="2"/>
</dbReference>
<organism evidence="3 4">
    <name type="scientific">Floridaenema flaviceps BLCC-F50</name>
    <dbReference type="NCBI Taxonomy" id="3153642"/>
    <lineage>
        <taxon>Bacteria</taxon>
        <taxon>Bacillati</taxon>
        <taxon>Cyanobacteriota</taxon>
        <taxon>Cyanophyceae</taxon>
        <taxon>Oscillatoriophycideae</taxon>
        <taxon>Aerosakkonematales</taxon>
        <taxon>Aerosakkonemataceae</taxon>
        <taxon>Floridanema</taxon>
        <taxon>Floridanema flaviceps</taxon>
    </lineage>
</organism>
<keyword evidence="2" id="KW-0812">Transmembrane</keyword>
<comment type="caution">
    <text evidence="3">The sequence shown here is derived from an EMBL/GenBank/DDBJ whole genome shotgun (WGS) entry which is preliminary data.</text>
</comment>
<comment type="similarity">
    <text evidence="1">Belongs to the UPF0145 family.</text>
</comment>
<dbReference type="SUPFAM" id="SSF117782">
    <property type="entry name" value="YbjQ-like"/>
    <property type="match status" value="1"/>
</dbReference>
<sequence length="384" mass="43065">MGLFEKIGKQIWRVTKVGIGLINQSDPQVSKSAGVIKMRSPNSQGKIFESARHRIDAQKRLGKQFFTSDLSTNEYLLTREAGCEPIGMVMGSSFYKVGFFGYFRGYRDRTGEVETLTQAQLAVRELAVSRMQQEAALLGAHGVIGVRLQQRRQGWNIGMIEFTAIGTAIRIPGRPPTSKPFTSDLSGQEFWQLRKAGYYPKGLAFGACSYYVHSDRNTRALMNQSFWNRLFGRARRNQELTQFSQGFQDARELAIMRLMEDMQKLGATGAVGMQIEAREEIIVYRPQNFLGCLSSLFILGVFIALFAAIVNRDSIAATALFGVLAMGIILIIIIQFFLSIFYYTGVFKDFLTHFVAIGTAIVEDDIPIENPVSKTLMFYPLSKS</sequence>
<evidence type="ECO:0000313" key="3">
    <source>
        <dbReference type="EMBL" id="MFB2895328.1"/>
    </source>
</evidence>
<evidence type="ECO:0000256" key="2">
    <source>
        <dbReference type="SAM" id="Phobius"/>
    </source>
</evidence>
<dbReference type="Pfam" id="PF01906">
    <property type="entry name" value="YbjQ_1"/>
    <property type="match status" value="1"/>
</dbReference>
<dbReference type="InterPro" id="IPR002765">
    <property type="entry name" value="UPF0145_YbjQ-like"/>
</dbReference>
<gene>
    <name evidence="3" type="ORF">ACE1CI_20670</name>
</gene>